<comment type="caution">
    <text evidence="1">The sequence shown here is derived from an EMBL/GenBank/DDBJ whole genome shotgun (WGS) entry which is preliminary data.</text>
</comment>
<name>A0A099EW76_9RHOB</name>
<reference evidence="1 2" key="1">
    <citation type="submission" date="2014-09" db="EMBL/GenBank/DDBJ databases">
        <authorList>
            <person name="McGinnis J.M."/>
            <person name="Wolfgang W.J."/>
        </authorList>
    </citation>
    <scope>NUCLEOTIDE SEQUENCE [LARGE SCALE GENOMIC DNA]</scope>
    <source>
        <strain evidence="1 2">JCM 14014</strain>
    </source>
</reference>
<reference evidence="1 2" key="2">
    <citation type="submission" date="2014-10" db="EMBL/GenBank/DDBJ databases">
        <title>Paracoccus sanguinis sp. nov., isolated from clinical specimens of New York State patients.</title>
        <authorList>
            <person name="Mingle L.A."/>
            <person name="Cole J.A."/>
            <person name="Lapierre P."/>
            <person name="Musser K.A."/>
        </authorList>
    </citation>
    <scope>NUCLEOTIDE SEQUENCE [LARGE SCALE GENOMIC DNA]</scope>
    <source>
        <strain evidence="1 2">JCM 14014</strain>
    </source>
</reference>
<dbReference type="Proteomes" id="UP000029846">
    <property type="component" value="Unassembled WGS sequence"/>
</dbReference>
<keyword evidence="2" id="KW-1185">Reference proteome</keyword>
<organism evidence="1 2">
    <name type="scientific">Paracoccus halophilus</name>
    <dbReference type="NCBI Taxonomy" id="376733"/>
    <lineage>
        <taxon>Bacteria</taxon>
        <taxon>Pseudomonadati</taxon>
        <taxon>Pseudomonadota</taxon>
        <taxon>Alphaproteobacteria</taxon>
        <taxon>Rhodobacterales</taxon>
        <taxon>Paracoccaceae</taxon>
        <taxon>Paracoccus</taxon>
    </lineage>
</organism>
<proteinExistence type="predicted"/>
<accession>A0A099EW76</accession>
<sequence length="94" mass="11022">MAFIRHTPACPLDKRWQRRIVQTQADMLAGPRKRHRHAAMLRLKVKKCGRNPDSFRRDLVFMNDRLDPGLLNSLDDYFSERSSATFRLTLQPPS</sequence>
<gene>
    <name evidence="1" type="ORF">IT41_18080</name>
</gene>
<protein>
    <submittedName>
        <fullName evidence="1">Uncharacterized protein</fullName>
    </submittedName>
</protein>
<dbReference type="EMBL" id="JRKN01000043">
    <property type="protein sequence ID" value="KGJ02198.1"/>
    <property type="molecule type" value="Genomic_DNA"/>
</dbReference>
<dbReference type="AlphaFoldDB" id="A0A099EW76"/>
<evidence type="ECO:0000313" key="2">
    <source>
        <dbReference type="Proteomes" id="UP000029846"/>
    </source>
</evidence>
<evidence type="ECO:0000313" key="1">
    <source>
        <dbReference type="EMBL" id="KGJ02198.1"/>
    </source>
</evidence>